<keyword evidence="2" id="KW-1185">Reference proteome</keyword>
<dbReference type="Proteomes" id="UP000003121">
    <property type="component" value="Chromosome"/>
</dbReference>
<evidence type="ECO:0000313" key="2">
    <source>
        <dbReference type="Proteomes" id="UP000003121"/>
    </source>
</evidence>
<protein>
    <submittedName>
        <fullName evidence="1">Uncharacterized protein</fullName>
    </submittedName>
</protein>
<reference evidence="1 2" key="1">
    <citation type="journal article" date="2012" name="Vet. Microbiol.">
        <title>Comparative genomic analyses of the Taylorellae.</title>
        <authorList>
            <person name="Hauser H."/>
            <person name="Richter D.C."/>
            <person name="van Tonder A."/>
            <person name="Clark L."/>
            <person name="Preston A."/>
        </authorList>
    </citation>
    <scope>NUCLEOTIDE SEQUENCE [LARGE SCALE GENOMIC DNA]</scope>
    <source>
        <strain evidence="1 2">ATCC 35865</strain>
    </source>
</reference>
<gene>
    <name evidence="1" type="ORF">KUI_0197</name>
</gene>
<name>A0ABM5N9C9_9BURK</name>
<organism evidence="1 2">
    <name type="scientific">Taylorella equigenitalis ATCC 35865</name>
    <dbReference type="NCBI Taxonomy" id="743973"/>
    <lineage>
        <taxon>Bacteria</taxon>
        <taxon>Pseudomonadati</taxon>
        <taxon>Pseudomonadota</taxon>
        <taxon>Betaproteobacteria</taxon>
        <taxon>Burkholderiales</taxon>
        <taxon>Alcaligenaceae</taxon>
        <taxon>Taylorella</taxon>
    </lineage>
</organism>
<accession>A0ABM5N9C9</accession>
<dbReference type="EMBL" id="CP003264">
    <property type="protein sequence ID" value="AFN35298.1"/>
    <property type="molecule type" value="Genomic_DNA"/>
</dbReference>
<evidence type="ECO:0000313" key="1">
    <source>
        <dbReference type="EMBL" id="AFN35298.1"/>
    </source>
</evidence>
<sequence length="37" mass="4321">MLDRLKNDPRIKSHVSTFYNLNIAERAITDAMKKINC</sequence>
<proteinExistence type="predicted"/>